<feature type="transmembrane region" description="Helical" evidence="1">
    <location>
        <begin position="12"/>
        <end position="34"/>
    </location>
</feature>
<evidence type="ECO:0000313" key="3">
    <source>
        <dbReference type="Proteomes" id="UP000612055"/>
    </source>
</evidence>
<sequence length="150" mass="15661">MVAHSHVAWWKSLGLVFLPSLVVFVALDLTWITLFAGSVYKDVLGDYLTPQPRVVPGLLAWLCIVGAVYLFALPLSRTPAGAARQGALLGLGLYGCYEATNLSILQRWTPALAAVDTAWGCTACAAAAVVQLLLQRRLAAAAGAGPGGAL</sequence>
<evidence type="ECO:0000256" key="1">
    <source>
        <dbReference type="SAM" id="Phobius"/>
    </source>
</evidence>
<keyword evidence="1" id="KW-0812">Transmembrane</keyword>
<dbReference type="EMBL" id="JAEHOE010000006">
    <property type="protein sequence ID" value="KAG2499432.1"/>
    <property type="molecule type" value="Genomic_DNA"/>
</dbReference>
<keyword evidence="3" id="KW-1185">Reference proteome</keyword>
<dbReference type="InterPro" id="IPR018687">
    <property type="entry name" value="DUF2177_membr"/>
</dbReference>
<dbReference type="Pfam" id="PF09945">
    <property type="entry name" value="DUF2177"/>
    <property type="match status" value="1"/>
</dbReference>
<feature type="transmembrane region" description="Helical" evidence="1">
    <location>
        <begin position="54"/>
        <end position="75"/>
    </location>
</feature>
<evidence type="ECO:0008006" key="4">
    <source>
        <dbReference type="Google" id="ProtNLM"/>
    </source>
</evidence>
<name>A0A835YD64_9CHLO</name>
<organism evidence="2 3">
    <name type="scientific">Edaphochlamys debaryana</name>
    <dbReference type="NCBI Taxonomy" id="47281"/>
    <lineage>
        <taxon>Eukaryota</taxon>
        <taxon>Viridiplantae</taxon>
        <taxon>Chlorophyta</taxon>
        <taxon>core chlorophytes</taxon>
        <taxon>Chlorophyceae</taxon>
        <taxon>CS clade</taxon>
        <taxon>Chlamydomonadales</taxon>
        <taxon>Chlamydomonadales incertae sedis</taxon>
        <taxon>Edaphochlamys</taxon>
    </lineage>
</organism>
<dbReference type="Proteomes" id="UP000612055">
    <property type="component" value="Unassembled WGS sequence"/>
</dbReference>
<dbReference type="OrthoDB" id="530197at2759"/>
<evidence type="ECO:0000313" key="2">
    <source>
        <dbReference type="EMBL" id="KAG2499432.1"/>
    </source>
</evidence>
<reference evidence="2" key="1">
    <citation type="journal article" date="2020" name="bioRxiv">
        <title>Comparative genomics of Chlamydomonas.</title>
        <authorList>
            <person name="Craig R.J."/>
            <person name="Hasan A.R."/>
            <person name="Ness R.W."/>
            <person name="Keightley P.D."/>
        </authorList>
    </citation>
    <scope>NUCLEOTIDE SEQUENCE</scope>
    <source>
        <strain evidence="2">CCAP 11/70</strain>
    </source>
</reference>
<accession>A0A835YD64</accession>
<protein>
    <recommendedName>
        <fullName evidence="4">DUF2177 family protein</fullName>
    </recommendedName>
</protein>
<proteinExistence type="predicted"/>
<dbReference type="AlphaFoldDB" id="A0A835YD64"/>
<comment type="caution">
    <text evidence="2">The sequence shown here is derived from an EMBL/GenBank/DDBJ whole genome shotgun (WGS) entry which is preliminary data.</text>
</comment>
<keyword evidence="1" id="KW-1133">Transmembrane helix</keyword>
<keyword evidence="1" id="KW-0472">Membrane</keyword>
<gene>
    <name evidence="2" type="ORF">HYH03_002379</name>
</gene>